<evidence type="ECO:0000256" key="1">
    <source>
        <dbReference type="ARBA" id="ARBA00004651"/>
    </source>
</evidence>
<organism evidence="11 12">
    <name type="scientific">Habropoda laboriosa</name>
    <dbReference type="NCBI Taxonomy" id="597456"/>
    <lineage>
        <taxon>Eukaryota</taxon>
        <taxon>Metazoa</taxon>
        <taxon>Ecdysozoa</taxon>
        <taxon>Arthropoda</taxon>
        <taxon>Hexapoda</taxon>
        <taxon>Insecta</taxon>
        <taxon>Pterygota</taxon>
        <taxon>Neoptera</taxon>
        <taxon>Endopterygota</taxon>
        <taxon>Hymenoptera</taxon>
        <taxon>Apocrita</taxon>
        <taxon>Aculeata</taxon>
        <taxon>Apoidea</taxon>
        <taxon>Anthophila</taxon>
        <taxon>Apidae</taxon>
        <taxon>Habropoda</taxon>
    </lineage>
</organism>
<evidence type="ECO:0000256" key="8">
    <source>
        <dbReference type="ARBA" id="ARBA00023170"/>
    </source>
</evidence>
<dbReference type="GO" id="GO:0005549">
    <property type="term" value="F:odorant binding"/>
    <property type="evidence" value="ECO:0007669"/>
    <property type="project" value="InterPro"/>
</dbReference>
<evidence type="ECO:0000256" key="10">
    <source>
        <dbReference type="SAM" id="Phobius"/>
    </source>
</evidence>
<feature type="transmembrane region" description="Helical" evidence="10">
    <location>
        <begin position="1261"/>
        <end position="1282"/>
    </location>
</feature>
<feature type="transmembrane region" description="Helical" evidence="10">
    <location>
        <begin position="811"/>
        <end position="831"/>
    </location>
</feature>
<feature type="transmembrane region" description="Helical" evidence="10">
    <location>
        <begin position="1377"/>
        <end position="1395"/>
    </location>
</feature>
<keyword evidence="8 11" id="KW-0675">Receptor</keyword>
<feature type="transmembrane region" description="Helical" evidence="10">
    <location>
        <begin position="1435"/>
        <end position="1454"/>
    </location>
</feature>
<feature type="transmembrane region" description="Helical" evidence="10">
    <location>
        <begin position="67"/>
        <end position="86"/>
    </location>
</feature>
<evidence type="ECO:0000256" key="7">
    <source>
        <dbReference type="ARBA" id="ARBA00023136"/>
    </source>
</evidence>
<proteinExistence type="predicted"/>
<sequence length="1927" mass="223489">MAILRPAFNILTICGCWRPCSCRTTRAKAAYIVYTMFVVLLLHSFCISQFFNVILNLRTADELSESFYMFIASVLSCCKIVTLLTNHGSIEILRRRLEEEPCKPVSAEEAVIQNFCGRVERAARSVTIYYTILVELTVLCMILSSLLGDFNERELAYRAWLPFDYSLPTYYYIAYVHQIVALIGTSLSNVACDVIICGLLVHACGQQEILKHRMKEMTQEQRPNIGKIVRFHDYLYGYVFTMQEKFRWIIGVQLLSSTLVVCFILYELANTPPISSKYLQFVLYLACMMTQIFFYCWYGEQLKLKSVEIVRTIFEMDWIPLQNGIKKDLIVVARRAMIPIELTCAYMFTMDLNTFVSVSEHFKEISQRDVSSRMNEGDKMMHLLQKQLQFCAMCGLWPPPSSAPLFKRFAYSVFSWYTLILVYITVFSQIMDLIVNVTTQDEFSDNFYILLACAISLQKAQSVLNSRKNVHRMIDLLNSEPFHPECKEEIEIRSRISEHARRSSTYYAILVESTVMTLSFGALLKPESRPLPYRIWLPCNYTPLITYCSIYTLQCVALALSAMMHVACDSLICGLLLHTYGQIEILGCRLKTIKENESKTSKLCVRYNNLIYRFTAMINEQFEMAIFTQFAVSTLAICFNLYLLTGSDVTPIRYVEIIMYSSCMLTQIFIYCWYGNEVKLKSLEISNMIFHLDWTPFDKATKRNILTMMMRASSPIEIISVRVLSVNLDSLVLSQILDVAINVESQDDFSDNFSVTAVVFLTWFKLSILLIRRGNFIFLIDTLQNKPFSPVDTEENEIRAKFEKITEWNTIGYWSLLLISTFFIYVRSLLIDFSNRKLMFRAWIPYDYSPAPIFILTSVHQAIASTICCTSTVTVDTLYTGLLINIYCQFEILEHRLRNVKTEQDDSVKQCAQHHDRIYQFSKKVNEEFKLILISQFCISMSVICFNLYRMTQIKMDTKFVEIILYSFCTITQIFYYCWYGNEVKDKSLQLPYMIFHSDWTSLNNNVTRALLIMMRRAVRPIEFTSIHVVSVNLESFMAILDIIFNVENQDEFSDNFCITCCVMNSLGKLYSLLIGREMIQNLIDSLQSDPLRPLDEVENEIRLRHEKTIEKLSMAYTVCTVLSATGVWMLSAMTAFRIRELPLRVWLPFDYRATLGIFSLTYAYQFVTLIFITTAIMGTDNLFSGLLIHIYCQFEILQHRLKSIKPDREYSAKQCAFHHYRIYKFAEIINAKFSITMATQFLVTTMTMCFNLFRLTQTKVYSQVLALIPFMVIGENFLFGIQRNPANVIDHTLRRRFTGPKFAENVRHALTGLPSTSLLLKISGCYLPHSWTTPFERSLYNIYGVFYLLLLSSLALSQILDVAINVESQDDFSDNFSITAVVFLTWFKLSILLIRRGNFIFLIDTLQNKPFSPVDTEENEIRAKFEKITEWNTIGYWSLLLICAFWIYVRSLLTDFSSRKLMFRAWLPYDYSPAPIFILTFVHQAIAATICCTSSVTVDSLYTGLLINIYCQFEILEHRLRNVKTEQDDSVKQCAQHHDRIYQFSKKVNEEFKLILISQFCISMSVICFNLYRILQLPYMIFHSDWTSLNNNVTRALLIMMRRAVRPIEFTSIHVVSVNLESFMAVIKTSYSAFNMIQQSKQSKLTIYCEILNESAAFLATVAQYNEFIRSKTLPISDWVPYDLSSQKLYTISLLHQTIGLMVCANTSVANETLIAGLMIQAGAQFEIFCHRARNLTALLLDTRRNSEFTQTVNTVFQYMIFLQFSISSTVLCLSIYKMSTINPFSMNFVWCASYLCCMLTQVYLYCWFGNEVTLKSEKVGEAIYEMDWTALPTDIRKDLLLIMARSKRPVKMTSGHVVVLSAESFMSVSRISENLGYQRLHRLERILIQISDHEDNVFVVQPLDKFYKQITHLQYWLSIIVIPFL</sequence>
<evidence type="ECO:0000256" key="9">
    <source>
        <dbReference type="ARBA" id="ARBA00023224"/>
    </source>
</evidence>
<feature type="transmembrane region" description="Helical" evidence="10">
    <location>
        <begin position="128"/>
        <end position="150"/>
    </location>
</feature>
<dbReference type="GO" id="GO:0005886">
    <property type="term" value="C:plasma membrane"/>
    <property type="evidence" value="ECO:0007669"/>
    <property type="project" value="UniProtKB-SubCell"/>
</dbReference>
<protein>
    <submittedName>
        <fullName evidence="11">Odorant receptor Or1</fullName>
    </submittedName>
</protein>
<feature type="transmembrane region" description="Helical" evidence="10">
    <location>
        <begin position="622"/>
        <end position="645"/>
    </location>
</feature>
<feature type="transmembrane region" description="Helical" evidence="10">
    <location>
        <begin position="1115"/>
        <end position="1137"/>
    </location>
</feature>
<dbReference type="PROSITE" id="PS51257">
    <property type="entry name" value="PROKAR_LIPOPROTEIN"/>
    <property type="match status" value="1"/>
</dbReference>
<evidence type="ECO:0000256" key="2">
    <source>
        <dbReference type="ARBA" id="ARBA00022475"/>
    </source>
</evidence>
<feature type="transmembrane region" description="Helical" evidence="10">
    <location>
        <begin position="248"/>
        <end position="266"/>
    </location>
</feature>
<keyword evidence="5" id="KW-0552">Olfaction</keyword>
<keyword evidence="3" id="KW-0716">Sensory transduction</keyword>
<evidence type="ECO:0000256" key="6">
    <source>
        <dbReference type="ARBA" id="ARBA00022989"/>
    </source>
</evidence>
<feature type="transmembrane region" description="Helical" evidence="10">
    <location>
        <begin position="931"/>
        <end position="951"/>
    </location>
</feature>
<evidence type="ECO:0000313" key="11">
    <source>
        <dbReference type="EMBL" id="KOC66532.1"/>
    </source>
</evidence>
<feature type="transmembrane region" description="Helical" evidence="10">
    <location>
        <begin position="963"/>
        <end position="980"/>
    </location>
</feature>
<feature type="transmembrane region" description="Helical" evidence="10">
    <location>
        <begin position="278"/>
        <end position="298"/>
    </location>
</feature>
<feature type="transmembrane region" description="Helical" evidence="10">
    <location>
        <begin position="1234"/>
        <end position="1254"/>
    </location>
</feature>
<dbReference type="PANTHER" id="PTHR21137">
    <property type="entry name" value="ODORANT RECEPTOR"/>
    <property type="match status" value="1"/>
</dbReference>
<keyword evidence="9" id="KW-0807">Transducer</keyword>
<feature type="transmembrane region" description="Helical" evidence="10">
    <location>
        <begin position="1790"/>
        <end position="1810"/>
    </location>
</feature>
<evidence type="ECO:0000313" key="12">
    <source>
        <dbReference type="Proteomes" id="UP000053825"/>
    </source>
</evidence>
<dbReference type="OrthoDB" id="6597368at2759"/>
<evidence type="ECO:0000256" key="4">
    <source>
        <dbReference type="ARBA" id="ARBA00022692"/>
    </source>
</evidence>
<feature type="transmembrane region" description="Helical" evidence="10">
    <location>
        <begin position="657"/>
        <end position="674"/>
    </location>
</feature>
<feature type="transmembrane region" description="Helical" evidence="10">
    <location>
        <begin position="753"/>
        <end position="771"/>
    </location>
</feature>
<keyword evidence="12" id="KW-1185">Reference proteome</keyword>
<keyword evidence="7 10" id="KW-0472">Membrane</keyword>
<evidence type="ECO:0000256" key="5">
    <source>
        <dbReference type="ARBA" id="ARBA00022725"/>
    </source>
</evidence>
<name>A0A0L7R6L3_9HYME</name>
<reference evidence="11 12" key="1">
    <citation type="submission" date="2015-07" db="EMBL/GenBank/DDBJ databases">
        <title>The genome of Habropoda laboriosa.</title>
        <authorList>
            <person name="Pan H."/>
            <person name="Kapheim K."/>
        </authorList>
    </citation>
    <scope>NUCLEOTIDE SEQUENCE [LARGE SCALE GENOMIC DNA]</scope>
    <source>
        <strain evidence="11">0110345459</strain>
    </source>
</reference>
<accession>A0A0L7R6L3</accession>
<feature type="transmembrane region" description="Helical" evidence="10">
    <location>
        <begin position="544"/>
        <end position="568"/>
    </location>
</feature>
<dbReference type="InterPro" id="IPR004117">
    <property type="entry name" value="7tm6_olfct_rcpt"/>
</dbReference>
<dbReference type="GO" id="GO:0004984">
    <property type="term" value="F:olfactory receptor activity"/>
    <property type="evidence" value="ECO:0007669"/>
    <property type="project" value="InterPro"/>
</dbReference>
<dbReference type="GO" id="GO:0007165">
    <property type="term" value="P:signal transduction"/>
    <property type="evidence" value="ECO:0007669"/>
    <property type="project" value="UniProtKB-KW"/>
</dbReference>
<keyword evidence="4 10" id="KW-0812">Transmembrane</keyword>
<feature type="transmembrane region" description="Helical" evidence="10">
    <location>
        <begin position="1158"/>
        <end position="1178"/>
    </location>
</feature>
<dbReference type="Pfam" id="PF02949">
    <property type="entry name" value="7tm_6"/>
    <property type="match status" value="6"/>
</dbReference>
<evidence type="ECO:0000256" key="3">
    <source>
        <dbReference type="ARBA" id="ARBA00022606"/>
    </source>
</evidence>
<feature type="transmembrane region" description="Helical" evidence="10">
    <location>
        <begin position="1757"/>
        <end position="1778"/>
    </location>
</feature>
<gene>
    <name evidence="11" type="ORF">WH47_08925</name>
</gene>
<comment type="subcellular location">
    <subcellularLocation>
        <location evidence="1">Cell membrane</location>
        <topology evidence="1">Multi-pass membrane protein</topology>
    </subcellularLocation>
</comment>
<dbReference type="EMBL" id="KQ414646">
    <property type="protein sequence ID" value="KOC66532.1"/>
    <property type="molecule type" value="Genomic_DNA"/>
</dbReference>
<feature type="transmembrane region" description="Helical" evidence="10">
    <location>
        <begin position="505"/>
        <end position="524"/>
    </location>
</feature>
<feature type="transmembrane region" description="Helical" evidence="10">
    <location>
        <begin position="1475"/>
        <end position="1497"/>
    </location>
</feature>
<dbReference type="Proteomes" id="UP000053825">
    <property type="component" value="Unassembled WGS sequence"/>
</dbReference>
<feature type="transmembrane region" description="Helical" evidence="10">
    <location>
        <begin position="31"/>
        <end position="55"/>
    </location>
</feature>
<dbReference type="STRING" id="597456.A0A0L7R6L3"/>
<feature type="transmembrane region" description="Helical" evidence="10">
    <location>
        <begin position="170"/>
        <end position="203"/>
    </location>
</feature>
<keyword evidence="6 10" id="KW-1133">Transmembrane helix</keyword>
<keyword evidence="2" id="KW-1003">Cell membrane</keyword>
<feature type="transmembrane region" description="Helical" evidence="10">
    <location>
        <begin position="1341"/>
        <end position="1365"/>
    </location>
</feature>
<feature type="transmembrane region" description="Helical" evidence="10">
    <location>
        <begin position="409"/>
        <end position="427"/>
    </location>
</feature>
<dbReference type="PANTHER" id="PTHR21137:SF35">
    <property type="entry name" value="ODORANT RECEPTOR 19A-RELATED"/>
    <property type="match status" value="1"/>
</dbReference>